<feature type="region of interest" description="Disordered" evidence="1">
    <location>
        <begin position="1"/>
        <end position="25"/>
    </location>
</feature>
<dbReference type="PATRIC" id="fig|862908.3.peg.861"/>
<dbReference type="HOGENOM" id="CLU_2990409_0_0_7"/>
<sequence>MKNYEKKKDIEKENLTEEEKTARERDLENEIQMMNFKRSLGSVRTGLKTKKDCLSRL</sequence>
<dbReference type="KEGG" id="bmx:BMS_0903"/>
<reference evidence="3" key="1">
    <citation type="journal article" date="2013" name="ISME J.">
        <title>A small predatory core genome in the divergent marine Bacteriovorax marinus SJ and the terrestrial Bdellovibrio bacteriovorus.</title>
        <authorList>
            <person name="Crossman L.C."/>
            <person name="Chen H."/>
            <person name="Cerdeno-Tarraga A.M."/>
            <person name="Brooks K."/>
            <person name="Quail M.A."/>
            <person name="Pineiro S.A."/>
            <person name="Hobley L."/>
            <person name="Sockett R.E."/>
            <person name="Bentley S.D."/>
            <person name="Parkhill J."/>
            <person name="Williams H.N."/>
            <person name="Stine O.C."/>
        </authorList>
    </citation>
    <scope>NUCLEOTIDE SEQUENCE [LARGE SCALE GENOMIC DNA]</scope>
    <source>
        <strain evidence="3">ATCC BAA-682 / DSM 15412 / SJ</strain>
    </source>
</reference>
<protein>
    <submittedName>
        <fullName evidence="2">Uncharacterized protein</fullName>
    </submittedName>
</protein>
<gene>
    <name evidence="2" type="ordered locus">BMS_0903</name>
</gene>
<evidence type="ECO:0000256" key="1">
    <source>
        <dbReference type="SAM" id="MobiDB-lite"/>
    </source>
</evidence>
<dbReference type="AlphaFoldDB" id="E1WX93"/>
<proteinExistence type="predicted"/>
<evidence type="ECO:0000313" key="2">
    <source>
        <dbReference type="EMBL" id="CBW25794.1"/>
    </source>
</evidence>
<dbReference type="STRING" id="862908.BMS_0903"/>
<name>E1WX93_HALMS</name>
<dbReference type="RefSeq" id="WP_014243579.1">
    <property type="nucleotide sequence ID" value="NC_016620.1"/>
</dbReference>
<keyword evidence="3" id="KW-1185">Reference proteome</keyword>
<evidence type="ECO:0000313" key="3">
    <source>
        <dbReference type="Proteomes" id="UP000008963"/>
    </source>
</evidence>
<dbReference type="Proteomes" id="UP000008963">
    <property type="component" value="Chromosome"/>
</dbReference>
<organism evidence="2 3">
    <name type="scientific">Halobacteriovorax marinus (strain ATCC BAA-682 / DSM 15412 / SJ)</name>
    <name type="common">Bacteriovorax marinus</name>
    <dbReference type="NCBI Taxonomy" id="862908"/>
    <lineage>
        <taxon>Bacteria</taxon>
        <taxon>Pseudomonadati</taxon>
        <taxon>Bdellovibrionota</taxon>
        <taxon>Bacteriovoracia</taxon>
        <taxon>Bacteriovoracales</taxon>
        <taxon>Halobacteriovoraceae</taxon>
        <taxon>Halobacteriovorax</taxon>
    </lineage>
</organism>
<dbReference type="EMBL" id="FQ312005">
    <property type="protein sequence ID" value="CBW25794.1"/>
    <property type="molecule type" value="Genomic_DNA"/>
</dbReference>
<accession>E1WX93</accession>